<protein>
    <submittedName>
        <fullName evidence="10">Uncharacterized protein</fullName>
    </submittedName>
</protein>
<reference evidence="10" key="1">
    <citation type="submission" date="2020-11" db="EMBL/GenBank/DDBJ databases">
        <authorList>
            <person name="Tran Van P."/>
        </authorList>
    </citation>
    <scope>NUCLEOTIDE SEQUENCE</scope>
</reference>
<evidence type="ECO:0000256" key="2">
    <source>
        <dbReference type="ARBA" id="ARBA00006737"/>
    </source>
</evidence>
<gene>
    <name evidence="10" type="ORF">TDIB3V08_LOCUS2272</name>
</gene>
<keyword evidence="7" id="KW-0206">Cytoskeleton</keyword>
<feature type="compositionally biased region" description="Basic and acidic residues" evidence="9">
    <location>
        <begin position="369"/>
        <end position="378"/>
    </location>
</feature>
<feature type="compositionally biased region" description="Basic residues" evidence="9">
    <location>
        <begin position="135"/>
        <end position="145"/>
    </location>
</feature>
<dbReference type="AlphaFoldDB" id="A0A7R8VD37"/>
<evidence type="ECO:0000256" key="3">
    <source>
        <dbReference type="ARBA" id="ARBA00022490"/>
    </source>
</evidence>
<evidence type="ECO:0000256" key="4">
    <source>
        <dbReference type="ARBA" id="ARBA00022553"/>
    </source>
</evidence>
<accession>A0A7R8VD37</accession>
<feature type="compositionally biased region" description="Basic and acidic residues" evidence="9">
    <location>
        <begin position="588"/>
        <end position="601"/>
    </location>
</feature>
<organism evidence="10">
    <name type="scientific">Timema douglasi</name>
    <name type="common">Walking stick</name>
    <dbReference type="NCBI Taxonomy" id="61478"/>
    <lineage>
        <taxon>Eukaryota</taxon>
        <taxon>Metazoa</taxon>
        <taxon>Ecdysozoa</taxon>
        <taxon>Arthropoda</taxon>
        <taxon>Hexapoda</taxon>
        <taxon>Insecta</taxon>
        <taxon>Pterygota</taxon>
        <taxon>Neoptera</taxon>
        <taxon>Polyneoptera</taxon>
        <taxon>Phasmatodea</taxon>
        <taxon>Timematodea</taxon>
        <taxon>Timematoidea</taxon>
        <taxon>Timematidae</taxon>
        <taxon>Timema</taxon>
    </lineage>
</organism>
<sequence length="601" mass="67893">MMVELEEVNPHLLGGRVENHLGKTTPVHPTEIRTSISPSSGVELNTTSALANYATEAEYRQPHHDVKPGSRDDGPVTYSNIMFDRRVIRGSTFAQHPIPLIPSSDWQPKWNPYFGYAKLLSKTDEGETQTARQHEARRRALARRRAQADQYKNKGRGTPPPVTGRRHENVQTEKFLEEKMSPFFIVSVAAGGGLRTERTGRLPMAPAQGDAKPHQPSLMEPGHDIKIIPKPPTPHPTSEEYWVAFLLRIAYSSYSFILLTSEHGAGMDLWTGVNRDQHLLERPSETEASCQTDPFLDRPVSPPFIPAVVTAEAETQVYPGELFDFNDEVEPILDILVSKTLEQSIAEVIEEEQEVLKALQHSEQMGQQTKKESQDKQKSGANEDSEAEKYSSQGVLSLEYLPETLPDVLAGLKHAGYNINDIKTDFGEDIMPWLLKEVQNELKHMVSSKDILTDIVREIVETRGEVYRVMKDEDAEILDLGSDDESTKKDEETREQEENPNLDLENVDQNIASDEPNQDMEKMKDCENSYKNQRELESKISDHNKEDLEDNKEIVEEEDTNNDLELSARVEENETGSVEHLISETSEIEEKKTKDNGEAES</sequence>
<dbReference type="InterPro" id="IPR009290">
    <property type="entry name" value="Radial_spoke_3"/>
</dbReference>
<feature type="region of interest" description="Disordered" evidence="9">
    <location>
        <begin position="124"/>
        <end position="166"/>
    </location>
</feature>
<keyword evidence="5" id="KW-0282">Flagellum</keyword>
<evidence type="ECO:0000256" key="7">
    <source>
        <dbReference type="ARBA" id="ARBA00023212"/>
    </source>
</evidence>
<keyword evidence="4" id="KW-0597">Phosphoprotein</keyword>
<evidence type="ECO:0000256" key="9">
    <source>
        <dbReference type="SAM" id="MobiDB-lite"/>
    </source>
</evidence>
<dbReference type="EMBL" id="OA564933">
    <property type="protein sequence ID" value="CAD7195905.1"/>
    <property type="molecule type" value="Genomic_DNA"/>
</dbReference>
<keyword evidence="6" id="KW-0969">Cilium</keyword>
<dbReference type="PANTHER" id="PTHR21648">
    <property type="entry name" value="FLAGELLAR RADIAL SPOKE PROTEIN 3"/>
    <property type="match status" value="1"/>
</dbReference>
<evidence type="ECO:0000256" key="6">
    <source>
        <dbReference type="ARBA" id="ARBA00023069"/>
    </source>
</evidence>
<dbReference type="GO" id="GO:0005929">
    <property type="term" value="C:cilium"/>
    <property type="evidence" value="ECO:0007669"/>
    <property type="project" value="TreeGrafter"/>
</dbReference>
<evidence type="ECO:0000256" key="8">
    <source>
        <dbReference type="ARBA" id="ARBA00023273"/>
    </source>
</evidence>
<keyword evidence="3" id="KW-0963">Cytoplasm</keyword>
<evidence type="ECO:0000256" key="5">
    <source>
        <dbReference type="ARBA" id="ARBA00022846"/>
    </source>
</evidence>
<evidence type="ECO:0000313" key="10">
    <source>
        <dbReference type="EMBL" id="CAD7195905.1"/>
    </source>
</evidence>
<comment type="subcellular location">
    <subcellularLocation>
        <location evidence="1">Cytoplasm</location>
        <location evidence="1">Cytoskeleton</location>
        <location evidence="1">Flagellum axoneme</location>
    </subcellularLocation>
</comment>
<feature type="region of interest" description="Disordered" evidence="9">
    <location>
        <begin position="363"/>
        <end position="389"/>
    </location>
</feature>
<comment type="similarity">
    <text evidence="2">Belongs to the flagellar radial spoke RSP3 family.</text>
</comment>
<evidence type="ECO:0000256" key="1">
    <source>
        <dbReference type="ARBA" id="ARBA00004611"/>
    </source>
</evidence>
<dbReference type="PANTHER" id="PTHR21648:SF0">
    <property type="entry name" value="RADIAL SPOKE HEAD PROTEIN 3 HOMOLOG"/>
    <property type="match status" value="1"/>
</dbReference>
<dbReference type="Pfam" id="PF06098">
    <property type="entry name" value="Radial_spoke_3"/>
    <property type="match status" value="2"/>
</dbReference>
<proteinExistence type="inferred from homology"/>
<feature type="region of interest" description="Disordered" evidence="9">
    <location>
        <begin position="477"/>
        <end position="601"/>
    </location>
</feature>
<feature type="compositionally biased region" description="Basic and acidic residues" evidence="9">
    <location>
        <begin position="519"/>
        <end position="554"/>
    </location>
</feature>
<keyword evidence="8" id="KW-0966">Cell projection</keyword>
<name>A0A7R8VD37_TIMDO</name>